<dbReference type="EMBL" id="FQWH01000005">
    <property type="protein sequence ID" value="SHG90041.1"/>
    <property type="molecule type" value="Genomic_DNA"/>
</dbReference>
<dbReference type="Pfam" id="PF09926">
    <property type="entry name" value="DUF2158"/>
    <property type="match status" value="1"/>
</dbReference>
<organism evidence="1 2">
    <name type="scientific">Flavobacterium johnsoniae</name>
    <name type="common">Cytophaga johnsonae</name>
    <dbReference type="NCBI Taxonomy" id="986"/>
    <lineage>
        <taxon>Bacteria</taxon>
        <taxon>Pseudomonadati</taxon>
        <taxon>Bacteroidota</taxon>
        <taxon>Flavobacteriia</taxon>
        <taxon>Flavobacteriales</taxon>
        <taxon>Flavobacteriaceae</taxon>
        <taxon>Flavobacterium</taxon>
    </lineage>
</organism>
<evidence type="ECO:0000313" key="1">
    <source>
        <dbReference type="EMBL" id="SHG90041.1"/>
    </source>
</evidence>
<dbReference type="InterPro" id="IPR019226">
    <property type="entry name" value="DUF2158"/>
</dbReference>
<dbReference type="RefSeq" id="WP_083558579.1">
    <property type="nucleotide sequence ID" value="NZ_FQWH01000005.1"/>
</dbReference>
<dbReference type="AlphaFoldDB" id="A0A1M5NKJ4"/>
<gene>
    <name evidence="1" type="ORF">SAMN05444388_10544</name>
</gene>
<dbReference type="Proteomes" id="UP000184112">
    <property type="component" value="Unassembled WGS sequence"/>
</dbReference>
<reference evidence="1 2" key="1">
    <citation type="submission" date="2016-11" db="EMBL/GenBank/DDBJ databases">
        <authorList>
            <person name="Jaros S."/>
            <person name="Januszkiewicz K."/>
            <person name="Wedrychowicz H."/>
        </authorList>
    </citation>
    <scope>NUCLEOTIDE SEQUENCE [LARGE SCALE GENOMIC DNA]</scope>
    <source>
        <strain evidence="1 2">DSM 6792</strain>
    </source>
</reference>
<name>A0A1M5NKJ4_FLAJO</name>
<protein>
    <submittedName>
        <fullName evidence="1">Uncharacterized conserved protein YodC, DUF2158 family</fullName>
    </submittedName>
</protein>
<evidence type="ECO:0000313" key="2">
    <source>
        <dbReference type="Proteomes" id="UP000184112"/>
    </source>
</evidence>
<accession>A0A1M5NKJ4</accession>
<proteinExistence type="predicted"/>
<sequence>MNKFKVGDIVKLKSGSPYMTISEDYKTGWYKVSWFLDGIPKEYDFHGDVLELQP</sequence>